<evidence type="ECO:0000313" key="4">
    <source>
        <dbReference type="Proteomes" id="UP001341840"/>
    </source>
</evidence>
<feature type="region of interest" description="Disordered" evidence="1">
    <location>
        <begin position="259"/>
        <end position="303"/>
    </location>
</feature>
<reference evidence="3 4" key="1">
    <citation type="journal article" date="2023" name="Plants (Basel)">
        <title>Bridging the Gap: Combining Genomics and Transcriptomics Approaches to Understand Stylosanthes scabra, an Orphan Legume from the Brazilian Caatinga.</title>
        <authorList>
            <person name="Ferreira-Neto J.R.C."/>
            <person name="da Silva M.D."/>
            <person name="Binneck E."/>
            <person name="de Melo N.F."/>
            <person name="da Silva R.H."/>
            <person name="de Melo A.L.T.M."/>
            <person name="Pandolfi V."/>
            <person name="Bustamante F.O."/>
            <person name="Brasileiro-Vidal A.C."/>
            <person name="Benko-Iseppon A.M."/>
        </authorList>
    </citation>
    <scope>NUCLEOTIDE SEQUENCE [LARGE SCALE GENOMIC DNA]</scope>
    <source>
        <tissue evidence="3">Leaves</tissue>
    </source>
</reference>
<evidence type="ECO:0000313" key="3">
    <source>
        <dbReference type="EMBL" id="MED6160580.1"/>
    </source>
</evidence>
<organism evidence="3 4">
    <name type="scientific">Stylosanthes scabra</name>
    <dbReference type="NCBI Taxonomy" id="79078"/>
    <lineage>
        <taxon>Eukaryota</taxon>
        <taxon>Viridiplantae</taxon>
        <taxon>Streptophyta</taxon>
        <taxon>Embryophyta</taxon>
        <taxon>Tracheophyta</taxon>
        <taxon>Spermatophyta</taxon>
        <taxon>Magnoliopsida</taxon>
        <taxon>eudicotyledons</taxon>
        <taxon>Gunneridae</taxon>
        <taxon>Pentapetalae</taxon>
        <taxon>rosids</taxon>
        <taxon>fabids</taxon>
        <taxon>Fabales</taxon>
        <taxon>Fabaceae</taxon>
        <taxon>Papilionoideae</taxon>
        <taxon>50 kb inversion clade</taxon>
        <taxon>dalbergioids sensu lato</taxon>
        <taxon>Dalbergieae</taxon>
        <taxon>Pterocarpus clade</taxon>
        <taxon>Stylosanthes</taxon>
    </lineage>
</organism>
<dbReference type="Proteomes" id="UP001341840">
    <property type="component" value="Unassembled WGS sequence"/>
</dbReference>
<dbReference type="InterPro" id="IPR046796">
    <property type="entry name" value="Transposase_32_dom"/>
</dbReference>
<proteinExistence type="predicted"/>
<feature type="compositionally biased region" description="Polar residues" evidence="1">
    <location>
        <begin position="27"/>
        <end position="40"/>
    </location>
</feature>
<dbReference type="Pfam" id="PF20167">
    <property type="entry name" value="Transposase_32"/>
    <property type="match status" value="1"/>
</dbReference>
<comment type="caution">
    <text evidence="3">The sequence shown here is derived from an EMBL/GenBank/DDBJ whole genome shotgun (WGS) entry which is preliminary data.</text>
</comment>
<keyword evidence="4" id="KW-1185">Reference proteome</keyword>
<evidence type="ECO:0000259" key="2">
    <source>
        <dbReference type="Pfam" id="PF20167"/>
    </source>
</evidence>
<protein>
    <recommendedName>
        <fullName evidence="2">Putative plant transposon protein domain-containing protein</fullName>
    </recommendedName>
</protein>
<sequence>MIIAIVCLLNVCDGCIVRIEQRKRGCSASTPSRSRTTKNSNRGRDEGFPTERFDSQIHYDRWKTMEHRGITHKRIIHFPDGEPDFLHKRVEGLGWGFMYKAFPPINVTMVREFCSNFSAANQTHIFLRERRIPFSEDDVCRFLGINIDLPPLGENDMYNKTMEARKNDYTIPEIKIDNAILNAQATAWHKLIIANIDPKQHGTTFDINHAILIYVLMTEEIVNLPRIMRDVLLKRPGNSHNLLPYLVFIARLTSRYQGEQPKVRRDRLIPPPPAPQARQAEQHPPSLPPQPAEIPFSSVRHPPEPSLREVMRYLRRQERLQLNTQSMLRDAFLDTMFTHLLPVTSLEDDSDTES</sequence>
<feature type="domain" description="Putative plant transposon protein" evidence="2">
    <location>
        <begin position="93"/>
        <end position="253"/>
    </location>
</feature>
<feature type="region of interest" description="Disordered" evidence="1">
    <location>
        <begin position="26"/>
        <end position="50"/>
    </location>
</feature>
<name>A0ABU6UJT4_9FABA</name>
<dbReference type="EMBL" id="JASCZI010121214">
    <property type="protein sequence ID" value="MED6160580.1"/>
    <property type="molecule type" value="Genomic_DNA"/>
</dbReference>
<evidence type="ECO:0000256" key="1">
    <source>
        <dbReference type="SAM" id="MobiDB-lite"/>
    </source>
</evidence>
<gene>
    <name evidence="3" type="ORF">PIB30_052739</name>
</gene>
<accession>A0ABU6UJT4</accession>